<dbReference type="Proteomes" id="UP000198614">
    <property type="component" value="Unassembled WGS sequence"/>
</dbReference>
<protein>
    <submittedName>
        <fullName evidence="1">Uncharacterized protein</fullName>
    </submittedName>
</protein>
<name>A0A1G7QR98_9ACTN</name>
<evidence type="ECO:0000313" key="2">
    <source>
        <dbReference type="EMBL" id="WUR39383.1"/>
    </source>
</evidence>
<reference evidence="1 3" key="1">
    <citation type="submission" date="2016-10" db="EMBL/GenBank/DDBJ databases">
        <authorList>
            <person name="de Groot N.N."/>
        </authorList>
    </citation>
    <scope>NUCLEOTIDE SEQUENCE [LARGE SCALE GENOMIC DNA]</scope>
    <source>
        <strain evidence="1 3">CGMCC 4.1859</strain>
    </source>
</reference>
<keyword evidence="4" id="KW-1185">Reference proteome</keyword>
<evidence type="ECO:0000313" key="1">
    <source>
        <dbReference type="EMBL" id="SDG01051.1"/>
    </source>
</evidence>
<accession>A0A1G7QR98</accession>
<dbReference type="EMBL" id="CP108330">
    <property type="protein sequence ID" value="WUR39383.1"/>
    <property type="molecule type" value="Genomic_DNA"/>
</dbReference>
<reference evidence="2" key="2">
    <citation type="submission" date="2022-10" db="EMBL/GenBank/DDBJ databases">
        <title>The complete genomes of actinobacterial strains from the NBC collection.</title>
        <authorList>
            <person name="Joergensen T.S."/>
            <person name="Alvarez Arevalo M."/>
            <person name="Sterndorff E.B."/>
            <person name="Faurdal D."/>
            <person name="Vuksanovic O."/>
            <person name="Mourched A.-S."/>
            <person name="Charusanti P."/>
            <person name="Shaw S."/>
            <person name="Blin K."/>
            <person name="Weber T."/>
        </authorList>
    </citation>
    <scope>NUCLEOTIDE SEQUENCE</scope>
    <source>
        <strain evidence="2">NBC_00489</strain>
    </source>
</reference>
<dbReference type="AlphaFoldDB" id="A0A1G7QR98"/>
<evidence type="ECO:0000313" key="4">
    <source>
        <dbReference type="Proteomes" id="UP001432161"/>
    </source>
</evidence>
<dbReference type="OrthoDB" id="5194621at2"/>
<dbReference type="EMBL" id="FNAX01000013">
    <property type="protein sequence ID" value="SDG01051.1"/>
    <property type="molecule type" value="Genomic_DNA"/>
</dbReference>
<sequence length="111" mass="12507">MTSVLRMERLRCEDPQDSLTDEIMIQANGRQVWPPSGSFSLSTGTEVPMRVDVPFEGEVNVQLFDEEDIGPDDRLNGVVISEGDTNGPETFDITGPDWHYVLTFRVKSLEF</sequence>
<gene>
    <name evidence="2" type="ORF">OHN36_20580</name>
    <name evidence="1" type="ORF">SAMN05216260_11394</name>
</gene>
<evidence type="ECO:0000313" key="3">
    <source>
        <dbReference type="Proteomes" id="UP000198614"/>
    </source>
</evidence>
<dbReference type="Proteomes" id="UP001432161">
    <property type="component" value="Chromosome"/>
</dbReference>
<organism evidence="1 3">
    <name type="scientific">Streptomyces griseoaurantiacus</name>
    <dbReference type="NCBI Taxonomy" id="68213"/>
    <lineage>
        <taxon>Bacteria</taxon>
        <taxon>Bacillati</taxon>
        <taxon>Actinomycetota</taxon>
        <taxon>Actinomycetes</taxon>
        <taxon>Kitasatosporales</taxon>
        <taxon>Streptomycetaceae</taxon>
        <taxon>Streptomyces</taxon>
        <taxon>Streptomyces aurantiacus group</taxon>
    </lineage>
</organism>
<proteinExistence type="predicted"/>